<accession>A0AAD9MH69</accession>
<feature type="region of interest" description="Disordered" evidence="1">
    <location>
        <begin position="21"/>
        <end position="55"/>
    </location>
</feature>
<gene>
    <name evidence="2" type="ORF">QBZ16_000892</name>
</gene>
<organism evidence="2 3">
    <name type="scientific">Prototheca wickerhamii</name>
    <dbReference type="NCBI Taxonomy" id="3111"/>
    <lineage>
        <taxon>Eukaryota</taxon>
        <taxon>Viridiplantae</taxon>
        <taxon>Chlorophyta</taxon>
        <taxon>core chlorophytes</taxon>
        <taxon>Trebouxiophyceae</taxon>
        <taxon>Chlorellales</taxon>
        <taxon>Chlorellaceae</taxon>
        <taxon>Prototheca</taxon>
    </lineage>
</organism>
<dbReference type="AlphaFoldDB" id="A0AAD9MH69"/>
<dbReference type="EMBL" id="JASFZW010000010">
    <property type="protein sequence ID" value="KAK2076367.1"/>
    <property type="molecule type" value="Genomic_DNA"/>
</dbReference>
<sequence length="260" mass="27011">MRGQDAAVRFVGVQIAKLSAHRAGKGRALGTESDKALPKRTRTSPRQPASVVAGPQARLTRADVDLLRPPSEQWTTEAIDLIAASRGCERGAPAACSKPGPSGLEAAQSLSSVSSAPMSLHTPTPEAGGPATCLSLGASASLSGSFVSSLGSVEDRSASLSSAPGPSLQGATDVAARAPPMPLIASLPPVGVWADGDRAEYYTRCAAMKSEHAYTCQQILKLQDEREEPEMMETWAWSVLSSLAGRFTQRGRAGTSALMP</sequence>
<evidence type="ECO:0000256" key="1">
    <source>
        <dbReference type="SAM" id="MobiDB-lite"/>
    </source>
</evidence>
<feature type="compositionally biased region" description="Low complexity" evidence="1">
    <location>
        <begin position="104"/>
        <end position="120"/>
    </location>
</feature>
<dbReference type="Proteomes" id="UP001255856">
    <property type="component" value="Unassembled WGS sequence"/>
</dbReference>
<name>A0AAD9MH69_PROWI</name>
<protein>
    <submittedName>
        <fullName evidence="2">Uncharacterized protein</fullName>
    </submittedName>
</protein>
<proteinExistence type="predicted"/>
<feature type="region of interest" description="Disordered" evidence="1">
    <location>
        <begin position="90"/>
        <end position="128"/>
    </location>
</feature>
<keyword evidence="3" id="KW-1185">Reference proteome</keyword>
<evidence type="ECO:0000313" key="2">
    <source>
        <dbReference type="EMBL" id="KAK2076367.1"/>
    </source>
</evidence>
<reference evidence="2" key="1">
    <citation type="submission" date="2021-01" db="EMBL/GenBank/DDBJ databases">
        <authorList>
            <person name="Eckstrom K.M.E."/>
        </authorList>
    </citation>
    <scope>NUCLEOTIDE SEQUENCE</scope>
    <source>
        <strain evidence="2">UVCC 0001</strain>
    </source>
</reference>
<comment type="caution">
    <text evidence="2">The sequence shown here is derived from an EMBL/GenBank/DDBJ whole genome shotgun (WGS) entry which is preliminary data.</text>
</comment>
<evidence type="ECO:0000313" key="3">
    <source>
        <dbReference type="Proteomes" id="UP001255856"/>
    </source>
</evidence>